<evidence type="ECO:0000256" key="3">
    <source>
        <dbReference type="ARBA" id="ARBA00022833"/>
    </source>
</evidence>
<evidence type="ECO:0000259" key="5">
    <source>
        <dbReference type="SMART" id="SM00863"/>
    </source>
</evidence>
<evidence type="ECO:0000313" key="7">
    <source>
        <dbReference type="Proteomes" id="UP000470082"/>
    </source>
</evidence>
<dbReference type="Gene3D" id="3.30.980.10">
    <property type="entry name" value="Threonyl-trna Synthetase, Chain A, domain 2"/>
    <property type="match status" value="1"/>
</dbReference>
<dbReference type="GO" id="GO:0002161">
    <property type="term" value="F:aminoacyl-tRNA deacylase activity"/>
    <property type="evidence" value="ECO:0007669"/>
    <property type="project" value="UniProtKB-ARBA"/>
</dbReference>
<organism evidence="6 7">
    <name type="scientific">Floccifex porci</name>
    <dbReference type="NCBI Taxonomy" id="2606629"/>
    <lineage>
        <taxon>Bacteria</taxon>
        <taxon>Bacillati</taxon>
        <taxon>Bacillota</taxon>
        <taxon>Erysipelotrichia</taxon>
        <taxon>Erysipelotrichales</taxon>
        <taxon>Erysipelotrichaceae</taxon>
        <taxon>Floccifex</taxon>
    </lineage>
</organism>
<dbReference type="SUPFAM" id="SSF55186">
    <property type="entry name" value="ThrRS/AlaRS common domain"/>
    <property type="match status" value="1"/>
</dbReference>
<dbReference type="InterPro" id="IPR012947">
    <property type="entry name" value="tRNA_SAD"/>
</dbReference>
<name>A0A7X2T3T3_9FIRM</name>
<reference evidence="6 7" key="1">
    <citation type="submission" date="2019-08" db="EMBL/GenBank/DDBJ databases">
        <title>In-depth cultivation of the pig gut microbiome towards novel bacterial diversity and tailored functional studies.</title>
        <authorList>
            <person name="Wylensek D."/>
            <person name="Hitch T.C.A."/>
            <person name="Clavel T."/>
        </authorList>
    </citation>
    <scope>NUCLEOTIDE SEQUENCE [LARGE SCALE GENOMIC DNA]</scope>
    <source>
        <strain evidence="6 7">LKV-178-WT-2G</strain>
    </source>
</reference>
<dbReference type="AlphaFoldDB" id="A0A7X2T3T3"/>
<evidence type="ECO:0000256" key="2">
    <source>
        <dbReference type="ARBA" id="ARBA00022723"/>
    </source>
</evidence>
<dbReference type="GO" id="GO:0004812">
    <property type="term" value="F:aminoacyl-tRNA ligase activity"/>
    <property type="evidence" value="ECO:0007669"/>
    <property type="project" value="InterPro"/>
</dbReference>
<dbReference type="InterPro" id="IPR051335">
    <property type="entry name" value="Alanyl-tRNA_Editing_Enzymes"/>
</dbReference>
<dbReference type="RefSeq" id="WP_154460364.1">
    <property type="nucleotide sequence ID" value="NZ_VUMM01000012.1"/>
</dbReference>
<feature type="domain" description="Threonyl/alanyl tRNA synthetase SAD" evidence="5">
    <location>
        <begin position="176"/>
        <end position="218"/>
    </location>
</feature>
<sequence>MTEKLYDTNPYQRTFQATIVSCTPCDKGYDIVLDRTLFFPEEGGQSCDKGTLNGINVFDVQIKNGEIHHYTKEKIETKVEGKIDFDHRYYNMQHHSAEHILSGMVHQLFGYDNVGFHLGIDEVTADYNGLFNEAQIDILEQKVNEAIIKNIEIKYGYPDHVEQLSYRSKKEIKEAIRIVEIEGIDICACCAPHVKSTIEIQLFKIIKTMKFKRGTRIYFLCGQKAILDYQIKFKEAQKTSVLLKANINDTYNRILQLSKENQILKQECSKFKKEKVDMYLETLEPCDSILLFEENMDFSIQKYFVSKLHTYVLKYAAVFVKDKDGYRFLLFDHENALNHLKKLKDHFIVKGGGNKEAIQGSVIASEEQIRKIMEEENEL</sequence>
<evidence type="ECO:0000256" key="4">
    <source>
        <dbReference type="SAM" id="Coils"/>
    </source>
</evidence>
<keyword evidence="2" id="KW-0479">Metal-binding</keyword>
<dbReference type="InterPro" id="IPR018163">
    <property type="entry name" value="Thr/Ala-tRNA-synth_IIc_edit"/>
</dbReference>
<dbReference type="GO" id="GO:0043039">
    <property type="term" value="P:tRNA aminoacylation"/>
    <property type="evidence" value="ECO:0007669"/>
    <property type="project" value="InterPro"/>
</dbReference>
<proteinExistence type="predicted"/>
<keyword evidence="3" id="KW-0862">Zinc</keyword>
<keyword evidence="4" id="KW-0175">Coiled coil</keyword>
<gene>
    <name evidence="6" type="ORF">FYJ50_06650</name>
</gene>
<dbReference type="PANTHER" id="PTHR43462:SF1">
    <property type="entry name" value="ALANYL-TRNA EDITING PROTEIN AARSD1"/>
    <property type="match status" value="1"/>
</dbReference>
<dbReference type="Gene3D" id="2.40.30.130">
    <property type="match status" value="1"/>
</dbReference>
<dbReference type="GO" id="GO:0005524">
    <property type="term" value="F:ATP binding"/>
    <property type="evidence" value="ECO:0007669"/>
    <property type="project" value="InterPro"/>
</dbReference>
<dbReference type="Pfam" id="PF07973">
    <property type="entry name" value="tRNA_SAD"/>
    <property type="match status" value="1"/>
</dbReference>
<dbReference type="InterPro" id="IPR009000">
    <property type="entry name" value="Transl_B-barrel_sf"/>
</dbReference>
<dbReference type="EMBL" id="VUMM01000012">
    <property type="protein sequence ID" value="MSS01775.1"/>
    <property type="molecule type" value="Genomic_DNA"/>
</dbReference>
<feature type="coiled-coil region" evidence="4">
    <location>
        <begin position="247"/>
        <end position="274"/>
    </location>
</feature>
<comment type="caution">
    <text evidence="6">The sequence shown here is derived from an EMBL/GenBank/DDBJ whole genome shotgun (WGS) entry which is preliminary data.</text>
</comment>
<dbReference type="PANTHER" id="PTHR43462">
    <property type="entry name" value="ALANYL-TRNA EDITING PROTEIN"/>
    <property type="match status" value="1"/>
</dbReference>
<dbReference type="Proteomes" id="UP000470082">
    <property type="component" value="Unassembled WGS sequence"/>
</dbReference>
<protein>
    <submittedName>
        <fullName evidence="6">Alanyl-tRNA editing protein</fullName>
    </submittedName>
</protein>
<evidence type="ECO:0000313" key="6">
    <source>
        <dbReference type="EMBL" id="MSS01775.1"/>
    </source>
</evidence>
<dbReference type="SMART" id="SM00863">
    <property type="entry name" value="tRNA_SAD"/>
    <property type="match status" value="1"/>
</dbReference>
<dbReference type="GO" id="GO:0046872">
    <property type="term" value="F:metal ion binding"/>
    <property type="evidence" value="ECO:0007669"/>
    <property type="project" value="UniProtKB-KW"/>
</dbReference>
<dbReference type="SUPFAM" id="SSF50447">
    <property type="entry name" value="Translation proteins"/>
    <property type="match status" value="1"/>
</dbReference>
<accession>A0A7X2T3T3</accession>
<evidence type="ECO:0000256" key="1">
    <source>
        <dbReference type="ARBA" id="ARBA00001947"/>
    </source>
</evidence>
<comment type="cofactor">
    <cofactor evidence="1">
        <name>Zn(2+)</name>
        <dbReference type="ChEBI" id="CHEBI:29105"/>
    </cofactor>
</comment>
<keyword evidence="7" id="KW-1185">Reference proteome</keyword>